<dbReference type="RefSeq" id="XP_025465858.1">
    <property type="nucleotide sequence ID" value="XM_025605550.1"/>
</dbReference>
<evidence type="ECO:0000313" key="2">
    <source>
        <dbReference type="EMBL" id="PWY83073.1"/>
    </source>
</evidence>
<feature type="region of interest" description="Disordered" evidence="1">
    <location>
        <begin position="125"/>
        <end position="148"/>
    </location>
</feature>
<gene>
    <name evidence="2" type="ORF">BO94DRAFT_117720</name>
</gene>
<organism evidence="2 3">
    <name type="scientific">Aspergillus sclerotioniger CBS 115572</name>
    <dbReference type="NCBI Taxonomy" id="1450535"/>
    <lineage>
        <taxon>Eukaryota</taxon>
        <taxon>Fungi</taxon>
        <taxon>Dikarya</taxon>
        <taxon>Ascomycota</taxon>
        <taxon>Pezizomycotina</taxon>
        <taxon>Eurotiomycetes</taxon>
        <taxon>Eurotiomycetidae</taxon>
        <taxon>Eurotiales</taxon>
        <taxon>Aspergillaceae</taxon>
        <taxon>Aspergillus</taxon>
        <taxon>Aspergillus subgen. Circumdati</taxon>
    </lineage>
</organism>
<dbReference type="EMBL" id="MSFK01000019">
    <property type="protein sequence ID" value="PWY83073.1"/>
    <property type="molecule type" value="Genomic_DNA"/>
</dbReference>
<dbReference type="GeneID" id="37107693"/>
<feature type="compositionally biased region" description="Basic and acidic residues" evidence="1">
    <location>
        <begin position="87"/>
        <end position="104"/>
    </location>
</feature>
<reference evidence="2 3" key="1">
    <citation type="submission" date="2016-12" db="EMBL/GenBank/DDBJ databases">
        <title>The genomes of Aspergillus section Nigri reveals drivers in fungal speciation.</title>
        <authorList>
            <consortium name="DOE Joint Genome Institute"/>
            <person name="Vesth T.C."/>
            <person name="Nybo J."/>
            <person name="Theobald S."/>
            <person name="Brandl J."/>
            <person name="Frisvad J.C."/>
            <person name="Nielsen K.F."/>
            <person name="Lyhne E.K."/>
            <person name="Kogle M.E."/>
            <person name="Kuo A."/>
            <person name="Riley R."/>
            <person name="Clum A."/>
            <person name="Nolan M."/>
            <person name="Lipzen A."/>
            <person name="Salamov A."/>
            <person name="Henrissat B."/>
            <person name="Wiebenga A."/>
            <person name="De Vries R.P."/>
            <person name="Grigoriev I.V."/>
            <person name="Mortensen U.H."/>
            <person name="Andersen M.R."/>
            <person name="Baker S.E."/>
        </authorList>
    </citation>
    <scope>NUCLEOTIDE SEQUENCE [LARGE SCALE GENOMIC DNA]</scope>
    <source>
        <strain evidence="2 3">CBS 115572</strain>
    </source>
</reference>
<accession>A0A317W9P2</accession>
<dbReference type="AlphaFoldDB" id="A0A317W9P2"/>
<protein>
    <submittedName>
        <fullName evidence="2">Uncharacterized protein</fullName>
    </submittedName>
</protein>
<comment type="caution">
    <text evidence="2">The sequence shown here is derived from an EMBL/GenBank/DDBJ whole genome shotgun (WGS) entry which is preliminary data.</text>
</comment>
<proteinExistence type="predicted"/>
<name>A0A317W9P2_9EURO</name>
<sequence length="148" mass="16563">MLVNRVSLQLRAWIQCCVCVFVPRTAVLRIYSLACIDAGTALKTCYPTTIESNFQPISTPYFQAVRSSHPANPCKGCTRSSARRKPKPYEETKTTDVPHPDDPPWRPLQARNHYPRLAFPATRRDPVGSIDRINGPSTGRYSMVASCP</sequence>
<evidence type="ECO:0000256" key="1">
    <source>
        <dbReference type="SAM" id="MobiDB-lite"/>
    </source>
</evidence>
<feature type="region of interest" description="Disordered" evidence="1">
    <location>
        <begin position="68"/>
        <end position="109"/>
    </location>
</feature>
<keyword evidence="3" id="KW-1185">Reference proteome</keyword>
<evidence type="ECO:0000313" key="3">
    <source>
        <dbReference type="Proteomes" id="UP000246702"/>
    </source>
</evidence>
<dbReference type="Proteomes" id="UP000246702">
    <property type="component" value="Unassembled WGS sequence"/>
</dbReference>